<feature type="domain" description="Glycoside hydrolase family 42 N-terminal" evidence="5">
    <location>
        <begin position="286"/>
        <end position="494"/>
    </location>
</feature>
<keyword evidence="3" id="KW-0175">Coiled coil</keyword>
<dbReference type="Proteomes" id="UP001197958">
    <property type="component" value="Unassembled WGS sequence"/>
</dbReference>
<dbReference type="EC" id="3.2.1.23" evidence="6"/>
<dbReference type="InterPro" id="IPR029062">
    <property type="entry name" value="Class_I_gatase-like"/>
</dbReference>
<keyword evidence="2 6" id="KW-0326">Glycosidase</keyword>
<dbReference type="InterPro" id="IPR017853">
    <property type="entry name" value="GH"/>
</dbReference>
<feature type="chain" id="PRO_5042796592" evidence="4">
    <location>
        <begin position="20"/>
        <end position="761"/>
    </location>
</feature>
<dbReference type="Gene3D" id="3.20.20.80">
    <property type="entry name" value="Glycosidases"/>
    <property type="match status" value="1"/>
</dbReference>
<dbReference type="InterPro" id="IPR013529">
    <property type="entry name" value="Glyco_hydro_42_N"/>
</dbReference>
<evidence type="ECO:0000256" key="2">
    <source>
        <dbReference type="ARBA" id="ARBA00023295"/>
    </source>
</evidence>
<evidence type="ECO:0000256" key="1">
    <source>
        <dbReference type="ARBA" id="ARBA00022801"/>
    </source>
</evidence>
<proteinExistence type="predicted"/>
<dbReference type="GO" id="GO:0005975">
    <property type="term" value="P:carbohydrate metabolic process"/>
    <property type="evidence" value="ECO:0007669"/>
    <property type="project" value="InterPro"/>
</dbReference>
<evidence type="ECO:0000313" key="6">
    <source>
        <dbReference type="EMBL" id="MCA4522692.1"/>
    </source>
</evidence>
<evidence type="ECO:0000256" key="4">
    <source>
        <dbReference type="SAM" id="SignalP"/>
    </source>
</evidence>
<keyword evidence="1 6" id="KW-0378">Hydrolase</keyword>
<dbReference type="Proteomes" id="UP001198461">
    <property type="component" value="Unassembled WGS sequence"/>
</dbReference>
<reference evidence="6" key="1">
    <citation type="submission" date="2023-08" db="EMBL/GenBank/DDBJ databases">
        <title>Mucin Metabolism Genes Underlie the Key Renovations of Bacteroides xylanisolvens Genomes in Captive Great Apes.</title>
        <authorList>
            <person name="Nishida A.H."/>
        </authorList>
    </citation>
    <scope>NUCLEOTIDE SEQUENCE</scope>
    <source>
        <strain evidence="7">P13.H9</strain>
        <strain evidence="6">P19.10B</strain>
    </source>
</reference>
<sequence>MKKKQFLFIFLLIPALIMASESVENAEKKISKLNSLIIEAKSKGLDVQREELAVWMSKTFLGYAAWDEKNIEPNVYQFRAWPAYKKDAEKMAAELAEFERDEVNKMLDTAIEELQGVISGKYVRRPVPSIDWESIKVKGNQFVSGNRPVYINDYFTKPDFMVNEYCGKVDRVSLALPSIKNENGDLSYMGVEKIAKYPSKYSGYVLLWHGVAPKWALDIDPDLGIGSRYFTKYDIDNPNIRRFWETTFKSTIPLMKGKAYTDMGYILSNEPHWFSMQKTWATGVISKYTMEKFRVWLKNKHGNIAHLNKLWNTSFSSFDEVEFQVPFAVNLKGKPAGYDWMSFNMDRVTEWFKFLDSGIKKYDSDAKTHLKIMPHLFSDDKIDHGIDMEALTKLSDIIGNDAKIVKKQWNRRKEKEYWEGVYSFDWKEVTMTYDFCRSVSPNKPNVNSESHYLSSSQYRNLYMTPDFVRSAYWLATLHGMNVNYTWFWAREKDGAIRKDLMNYRGPDNAMNNAYAASVVQQPRVANEVAKTMMDLNAFSSEIAAMQSLKQPIRLFYSKTSVINKWFHMQNLFDLYRKMYFNGVPLGFATEDIINSQKNNLWELIVVSKTEFVTDAEFNSIQKYLDNGGTVIIDSVSLKKNEYGQPRNISLNASKGKLIPMDGIGKITNESFRILEQKKLMPDVFIVEKNGINTKGCMWRVVPTGKNKYVMSIINLGCTDAIVTLKSKKGNIKNVVNLINGMSLGQQFTLTSEKTMLIEIQK</sequence>
<dbReference type="CDD" id="cd03143">
    <property type="entry name" value="A4_beta-galactosidase_middle_domain"/>
    <property type="match status" value="1"/>
</dbReference>
<feature type="signal peptide" evidence="4">
    <location>
        <begin position="1"/>
        <end position="19"/>
    </location>
</feature>
<dbReference type="EMBL" id="JAIWWW010000010">
    <property type="protein sequence ID" value="MCA4522692.1"/>
    <property type="molecule type" value="Genomic_DNA"/>
</dbReference>
<name>A0AAP2LI94_9BACE</name>
<evidence type="ECO:0000256" key="3">
    <source>
        <dbReference type="SAM" id="Coils"/>
    </source>
</evidence>
<evidence type="ECO:0000259" key="5">
    <source>
        <dbReference type="Pfam" id="PF02449"/>
    </source>
</evidence>
<dbReference type="GO" id="GO:0004565">
    <property type="term" value="F:beta-galactosidase activity"/>
    <property type="evidence" value="ECO:0007669"/>
    <property type="project" value="UniProtKB-EC"/>
</dbReference>
<dbReference type="EMBL" id="JAIWYE010000037">
    <property type="protein sequence ID" value="MCA4706376.1"/>
    <property type="molecule type" value="Genomic_DNA"/>
</dbReference>
<dbReference type="Gene3D" id="3.40.50.880">
    <property type="match status" value="1"/>
</dbReference>
<keyword evidence="4" id="KW-0732">Signal</keyword>
<accession>A0AAP2LI94</accession>
<protein>
    <submittedName>
        <fullName evidence="6">Beta-galactosidase</fullName>
        <ecNumber evidence="6">3.2.1.23</ecNumber>
    </submittedName>
</protein>
<comment type="caution">
    <text evidence="6">The sequence shown here is derived from an EMBL/GenBank/DDBJ whole genome shotgun (WGS) entry which is preliminary data.</text>
</comment>
<dbReference type="RefSeq" id="WP_080973941.1">
    <property type="nucleotide sequence ID" value="NZ_CP183042.1"/>
</dbReference>
<gene>
    <name evidence="7" type="ORF">LD004_22505</name>
    <name evidence="6" type="ORF">LDZ35_05625</name>
</gene>
<evidence type="ECO:0000313" key="8">
    <source>
        <dbReference type="Proteomes" id="UP001197958"/>
    </source>
</evidence>
<dbReference type="SUPFAM" id="SSF51445">
    <property type="entry name" value="(Trans)glycosidases"/>
    <property type="match status" value="1"/>
</dbReference>
<dbReference type="GO" id="GO:0009341">
    <property type="term" value="C:beta-galactosidase complex"/>
    <property type="evidence" value="ECO:0007669"/>
    <property type="project" value="InterPro"/>
</dbReference>
<dbReference type="Pfam" id="PF02449">
    <property type="entry name" value="Glyco_hydro_42"/>
    <property type="match status" value="1"/>
</dbReference>
<feature type="coiled-coil region" evidence="3">
    <location>
        <begin position="16"/>
        <end position="43"/>
    </location>
</feature>
<dbReference type="AlphaFoldDB" id="A0AAP2LI94"/>
<organism evidence="6 8">
    <name type="scientific">Bacteroides xylanisolvens</name>
    <dbReference type="NCBI Taxonomy" id="371601"/>
    <lineage>
        <taxon>Bacteria</taxon>
        <taxon>Pseudomonadati</taxon>
        <taxon>Bacteroidota</taxon>
        <taxon>Bacteroidia</taxon>
        <taxon>Bacteroidales</taxon>
        <taxon>Bacteroidaceae</taxon>
        <taxon>Bacteroides</taxon>
    </lineage>
</organism>
<evidence type="ECO:0000313" key="7">
    <source>
        <dbReference type="EMBL" id="MCA4706376.1"/>
    </source>
</evidence>